<reference evidence="2 3" key="1">
    <citation type="submission" date="2019-05" db="EMBL/GenBank/DDBJ databases">
        <title>Psychrobacillus vulpis sp. nov., a new species isolated from feces of a red fox that inhabits in The Tablas de Daimiel Natural Park, Albacete, Spain.</title>
        <authorList>
            <person name="Rodriguez M."/>
            <person name="Reina J.C."/>
            <person name="Bejar V."/>
            <person name="Llamas I."/>
        </authorList>
    </citation>
    <scope>NUCLEOTIDE SEQUENCE [LARGE SCALE GENOMIC DNA]</scope>
    <source>
        <strain evidence="2 3">NHI-2</strain>
    </source>
</reference>
<evidence type="ECO:0000256" key="1">
    <source>
        <dbReference type="SAM" id="Phobius"/>
    </source>
</evidence>
<organism evidence="2 3">
    <name type="scientific">Psychrobacillus soli</name>
    <dbReference type="NCBI Taxonomy" id="1543965"/>
    <lineage>
        <taxon>Bacteria</taxon>
        <taxon>Bacillati</taxon>
        <taxon>Bacillota</taxon>
        <taxon>Bacilli</taxon>
        <taxon>Bacillales</taxon>
        <taxon>Bacillaceae</taxon>
        <taxon>Psychrobacillus</taxon>
    </lineage>
</organism>
<keyword evidence="3" id="KW-1185">Reference proteome</keyword>
<sequence length="141" mass="16195">MKFLKILFSFVVIIGIIGFAVYYFAPKIIADQVMEKVTVELEDSGQLENIKQEIKKDPQLQAYIEEGKNVDSSQLPFQTKEEATRVLLKKFNISELQEIQTKAKNGMTEEEKQALFNQIESKLTEEEMLALKALAYKELSK</sequence>
<keyword evidence="1" id="KW-0812">Transmembrane</keyword>
<dbReference type="AlphaFoldDB" id="A0A544T796"/>
<dbReference type="OrthoDB" id="2427603at2"/>
<accession>A0A544T796</accession>
<evidence type="ECO:0000313" key="3">
    <source>
        <dbReference type="Proteomes" id="UP000318937"/>
    </source>
</evidence>
<feature type="transmembrane region" description="Helical" evidence="1">
    <location>
        <begin position="6"/>
        <end position="25"/>
    </location>
</feature>
<keyword evidence="1" id="KW-1133">Transmembrane helix</keyword>
<proteinExistence type="predicted"/>
<gene>
    <name evidence="2" type="ORF">FG383_12385</name>
</gene>
<dbReference type="EMBL" id="VDGG01000024">
    <property type="protein sequence ID" value="TQR13324.1"/>
    <property type="molecule type" value="Genomic_DNA"/>
</dbReference>
<comment type="caution">
    <text evidence="2">The sequence shown here is derived from an EMBL/GenBank/DDBJ whole genome shotgun (WGS) entry which is preliminary data.</text>
</comment>
<evidence type="ECO:0008006" key="4">
    <source>
        <dbReference type="Google" id="ProtNLM"/>
    </source>
</evidence>
<dbReference type="RefSeq" id="WP_142607706.1">
    <property type="nucleotide sequence ID" value="NZ_VDGG01000024.1"/>
</dbReference>
<keyword evidence="1" id="KW-0472">Membrane</keyword>
<evidence type="ECO:0000313" key="2">
    <source>
        <dbReference type="EMBL" id="TQR13324.1"/>
    </source>
</evidence>
<dbReference type="Proteomes" id="UP000318937">
    <property type="component" value="Unassembled WGS sequence"/>
</dbReference>
<protein>
    <recommendedName>
        <fullName evidence="4">Phenylalanyl-tRNA synthetase subunit beta</fullName>
    </recommendedName>
</protein>
<name>A0A544T796_9BACI</name>